<dbReference type="Pfam" id="PF07676">
    <property type="entry name" value="PD40"/>
    <property type="match status" value="3"/>
</dbReference>
<gene>
    <name evidence="4" type="ORF">SAMN04488513_11425</name>
</gene>
<dbReference type="STRING" id="192903.SAMN04488513_11425"/>
<accession>A0A1M6NMS2</accession>
<organism evidence="4 5">
    <name type="scientific">Pseudozobellia thermophila</name>
    <dbReference type="NCBI Taxonomy" id="192903"/>
    <lineage>
        <taxon>Bacteria</taxon>
        <taxon>Pseudomonadati</taxon>
        <taxon>Bacteroidota</taxon>
        <taxon>Flavobacteriia</taxon>
        <taxon>Flavobacteriales</taxon>
        <taxon>Flavobacteriaceae</taxon>
        <taxon>Pseudozobellia</taxon>
    </lineage>
</organism>
<dbReference type="GO" id="GO:0006508">
    <property type="term" value="P:proteolysis"/>
    <property type="evidence" value="ECO:0007669"/>
    <property type="project" value="InterPro"/>
</dbReference>
<dbReference type="Pfam" id="PF00326">
    <property type="entry name" value="Peptidase_S9"/>
    <property type="match status" value="1"/>
</dbReference>
<dbReference type="GO" id="GO:0004252">
    <property type="term" value="F:serine-type endopeptidase activity"/>
    <property type="evidence" value="ECO:0007669"/>
    <property type="project" value="TreeGrafter"/>
</dbReference>
<name>A0A1M6NMS2_9FLAO</name>
<feature type="domain" description="Peptidase S9 prolyl oligopeptidase catalytic" evidence="3">
    <location>
        <begin position="442"/>
        <end position="652"/>
    </location>
</feature>
<sequence>MKPATTKSRFTLDDLCKTRSVYDPKVAPDGKNVVFGVFQRDGAANTNRDTITLFNLDSKSIKSIAEGGSHDWSPDGREVAFENTDGMLAVYDMEMENIRTLCKIEHSAHFINHWVDKGLSWSPDGRHIAFVSSESAPGETDSPKAFREVNRILYKTKGGSNRPYYNDNRLSHIYIVPRTGGTPECLTPSPFNEHSITWSPDGQKIAFISNRTSDPDNNQHHALWTVDIKTKSTRQLTQNNESVFTPQWSPDGRHIAFLATVGAKNNNDSMAENTQLYLLPAHGGQLLCLTGEMDRNILNFRWHPNSGSLYFTIEDEGTSKLYRVSISNKGKTPIIPATESKIDGFSTMAQGDDIIYVKSSQNNPTELYLYQATTGESEQLTRFNRFLAEKRLLQSSKTFWFNSFDGTKIQAWLTKPVHFKSNTTYPLILVIHGGPHNMFGYEFDEKLQVLAAAGFGVLQINPRGSDGYGQEFKNGNLNDWGGGDYEDLMAGLNLALKNNKWIDREKLGVTGQSYGGYLTNWIITKTKVFKAAVSDGGISNLISFSGTSVIHSLLESEFGEYAPLNYDALWKCSPLRNASAVQTPTLFLHGETDNEVPLSQSEEMYMALKKMGVATSLIMYCGEGHGWRPDLRPKNRQNVYERMIEWFHIHFQGKSPSTP</sequence>
<dbReference type="PANTHER" id="PTHR42776">
    <property type="entry name" value="SERINE PEPTIDASE S9 FAMILY MEMBER"/>
    <property type="match status" value="1"/>
</dbReference>
<proteinExistence type="predicted"/>
<keyword evidence="4" id="KW-0031">Aminopeptidase</keyword>
<dbReference type="Proteomes" id="UP000184543">
    <property type="component" value="Unassembled WGS sequence"/>
</dbReference>
<dbReference type="Gene3D" id="3.40.50.1820">
    <property type="entry name" value="alpha/beta hydrolase"/>
    <property type="match status" value="1"/>
</dbReference>
<dbReference type="Gene3D" id="2.120.10.30">
    <property type="entry name" value="TolB, C-terminal domain"/>
    <property type="match status" value="2"/>
</dbReference>
<dbReference type="RefSeq" id="WP_072995560.1">
    <property type="nucleotide sequence ID" value="NZ_FQYU01000014.1"/>
</dbReference>
<keyword evidence="2" id="KW-0720">Serine protease</keyword>
<dbReference type="InterPro" id="IPR001375">
    <property type="entry name" value="Peptidase_S9_cat"/>
</dbReference>
<keyword evidence="1" id="KW-0378">Hydrolase</keyword>
<evidence type="ECO:0000259" key="3">
    <source>
        <dbReference type="Pfam" id="PF00326"/>
    </source>
</evidence>
<dbReference type="SUPFAM" id="SSF82171">
    <property type="entry name" value="DPP6 N-terminal domain-like"/>
    <property type="match status" value="1"/>
</dbReference>
<evidence type="ECO:0000313" key="4">
    <source>
        <dbReference type="EMBL" id="SHJ96862.1"/>
    </source>
</evidence>
<evidence type="ECO:0000256" key="1">
    <source>
        <dbReference type="ARBA" id="ARBA00022801"/>
    </source>
</evidence>
<keyword evidence="4" id="KW-0645">Protease</keyword>
<dbReference type="OrthoDB" id="9812921at2"/>
<keyword evidence="5" id="KW-1185">Reference proteome</keyword>
<protein>
    <submittedName>
        <fullName evidence="4">Dipeptidyl aminopeptidase/acylaminoacyl peptidase</fullName>
    </submittedName>
</protein>
<dbReference type="AlphaFoldDB" id="A0A1M6NMS2"/>
<dbReference type="InterPro" id="IPR011042">
    <property type="entry name" value="6-blade_b-propeller_TolB-like"/>
</dbReference>
<dbReference type="GO" id="GO:0004177">
    <property type="term" value="F:aminopeptidase activity"/>
    <property type="evidence" value="ECO:0007669"/>
    <property type="project" value="UniProtKB-KW"/>
</dbReference>
<evidence type="ECO:0000256" key="2">
    <source>
        <dbReference type="ARBA" id="ARBA00022825"/>
    </source>
</evidence>
<dbReference type="InterPro" id="IPR011659">
    <property type="entry name" value="WD40"/>
</dbReference>
<dbReference type="InterPro" id="IPR029058">
    <property type="entry name" value="AB_hydrolase_fold"/>
</dbReference>
<evidence type="ECO:0000313" key="5">
    <source>
        <dbReference type="Proteomes" id="UP000184543"/>
    </source>
</evidence>
<dbReference type="SUPFAM" id="SSF53474">
    <property type="entry name" value="alpha/beta-Hydrolases"/>
    <property type="match status" value="1"/>
</dbReference>
<reference evidence="5" key="1">
    <citation type="submission" date="2016-11" db="EMBL/GenBank/DDBJ databases">
        <authorList>
            <person name="Varghese N."/>
            <person name="Submissions S."/>
        </authorList>
    </citation>
    <scope>NUCLEOTIDE SEQUENCE [LARGE SCALE GENOMIC DNA]</scope>
    <source>
        <strain evidence="5">DSM 19858</strain>
    </source>
</reference>
<dbReference type="EMBL" id="FQYU01000014">
    <property type="protein sequence ID" value="SHJ96862.1"/>
    <property type="molecule type" value="Genomic_DNA"/>
</dbReference>
<dbReference type="PANTHER" id="PTHR42776:SF27">
    <property type="entry name" value="DIPEPTIDYL PEPTIDASE FAMILY MEMBER 6"/>
    <property type="match status" value="1"/>
</dbReference>